<feature type="transmembrane region" description="Helical" evidence="3">
    <location>
        <begin position="12"/>
        <end position="33"/>
    </location>
</feature>
<feature type="domain" description="Peptidase S26" evidence="4">
    <location>
        <begin position="12"/>
        <end position="86"/>
    </location>
</feature>
<keyword evidence="3" id="KW-1133">Transmembrane helix</keyword>
<dbReference type="PANTHER" id="PTHR43390">
    <property type="entry name" value="SIGNAL PEPTIDASE I"/>
    <property type="match status" value="1"/>
</dbReference>
<dbReference type="PANTHER" id="PTHR43390:SF1">
    <property type="entry name" value="CHLOROPLAST PROCESSING PEPTIDASE"/>
    <property type="match status" value="1"/>
</dbReference>
<organism evidence="5 6">
    <name type="scientific">Candidatus Buchananbacteria bacterium RIFCSPHIGHO2_02_FULL_38_8</name>
    <dbReference type="NCBI Taxonomy" id="1797538"/>
    <lineage>
        <taxon>Bacteria</taxon>
        <taxon>Candidatus Buchananiibacteriota</taxon>
    </lineage>
</organism>
<dbReference type="GO" id="GO:0016020">
    <property type="term" value="C:membrane"/>
    <property type="evidence" value="ECO:0007669"/>
    <property type="project" value="UniProtKB-SubCell"/>
</dbReference>
<dbReference type="Proteomes" id="UP000178747">
    <property type="component" value="Unassembled WGS sequence"/>
</dbReference>
<dbReference type="InterPro" id="IPR000223">
    <property type="entry name" value="Pept_S26A_signal_pept_1"/>
</dbReference>
<dbReference type="InterPro" id="IPR036286">
    <property type="entry name" value="LexA/Signal_pep-like_sf"/>
</dbReference>
<dbReference type="NCBIfam" id="TIGR02227">
    <property type="entry name" value="sigpep_I_bact"/>
    <property type="match status" value="1"/>
</dbReference>
<dbReference type="EC" id="3.4.21.89" evidence="3"/>
<comment type="similarity">
    <text evidence="1 3">Belongs to the peptidase S26 family.</text>
</comment>
<evidence type="ECO:0000313" key="5">
    <source>
        <dbReference type="EMBL" id="OGY47481.1"/>
    </source>
</evidence>
<proteinExistence type="inferred from homology"/>
<keyword evidence="3" id="KW-0378">Hydrolase</keyword>
<comment type="subcellular location">
    <subcellularLocation>
        <location evidence="3">Membrane</location>
        <topology evidence="3">Single-pass type II membrane protein</topology>
    </subcellularLocation>
</comment>
<dbReference type="GO" id="GO:0006465">
    <property type="term" value="P:signal peptide processing"/>
    <property type="evidence" value="ECO:0007669"/>
    <property type="project" value="InterPro"/>
</dbReference>
<reference evidence="5 6" key="1">
    <citation type="journal article" date="2016" name="Nat. Commun.">
        <title>Thousands of microbial genomes shed light on interconnected biogeochemical processes in an aquifer system.</title>
        <authorList>
            <person name="Anantharaman K."/>
            <person name="Brown C.T."/>
            <person name="Hug L.A."/>
            <person name="Sharon I."/>
            <person name="Castelle C.J."/>
            <person name="Probst A.J."/>
            <person name="Thomas B.C."/>
            <person name="Singh A."/>
            <person name="Wilkins M.J."/>
            <person name="Karaoz U."/>
            <person name="Brodie E.L."/>
            <person name="Williams K.H."/>
            <person name="Hubbard S.S."/>
            <person name="Banfield J.F."/>
        </authorList>
    </citation>
    <scope>NUCLEOTIDE SEQUENCE [LARGE SCALE GENOMIC DNA]</scope>
</reference>
<dbReference type="SUPFAM" id="SSF51306">
    <property type="entry name" value="LexA/Signal peptidase"/>
    <property type="match status" value="1"/>
</dbReference>
<dbReference type="AlphaFoldDB" id="A0A1G1Y5E6"/>
<dbReference type="GO" id="GO:0009003">
    <property type="term" value="F:signal peptidase activity"/>
    <property type="evidence" value="ECO:0007669"/>
    <property type="project" value="UniProtKB-EC"/>
</dbReference>
<accession>A0A1G1Y5E6</accession>
<feature type="active site" evidence="2">
    <location>
        <position position="42"/>
    </location>
</feature>
<evidence type="ECO:0000259" key="4">
    <source>
        <dbReference type="Pfam" id="PF10502"/>
    </source>
</evidence>
<sequence>MKIVRGIIELVMEALETIVFVGTVYVVAYLFLFQPSAVNGASMEPNFHTGDRVIANRIAYKLHPIVLGDVVVVRSPLNPEVEFIKR</sequence>
<keyword evidence="3" id="KW-0645">Protease</keyword>
<dbReference type="EMBL" id="MHIH01000036">
    <property type="protein sequence ID" value="OGY47481.1"/>
    <property type="molecule type" value="Genomic_DNA"/>
</dbReference>
<gene>
    <name evidence="5" type="ORF">A3J62_03045</name>
</gene>
<dbReference type="GO" id="GO:0004252">
    <property type="term" value="F:serine-type endopeptidase activity"/>
    <property type="evidence" value="ECO:0007669"/>
    <property type="project" value="InterPro"/>
</dbReference>
<comment type="catalytic activity">
    <reaction evidence="3">
        <text>Cleavage of hydrophobic, N-terminal signal or leader sequences from secreted and periplasmic proteins.</text>
        <dbReference type="EC" id="3.4.21.89"/>
    </reaction>
</comment>
<feature type="active site" evidence="2">
    <location>
        <position position="85"/>
    </location>
</feature>
<evidence type="ECO:0000313" key="6">
    <source>
        <dbReference type="Proteomes" id="UP000178747"/>
    </source>
</evidence>
<evidence type="ECO:0000256" key="2">
    <source>
        <dbReference type="PIRSR" id="PIRSR600223-1"/>
    </source>
</evidence>
<dbReference type="InterPro" id="IPR019533">
    <property type="entry name" value="Peptidase_S26"/>
</dbReference>
<feature type="non-terminal residue" evidence="5">
    <location>
        <position position="86"/>
    </location>
</feature>
<dbReference type="Pfam" id="PF10502">
    <property type="entry name" value="Peptidase_S26"/>
    <property type="match status" value="1"/>
</dbReference>
<comment type="caution">
    <text evidence="5">The sequence shown here is derived from an EMBL/GenBank/DDBJ whole genome shotgun (WGS) entry which is preliminary data.</text>
</comment>
<keyword evidence="3" id="KW-0472">Membrane</keyword>
<protein>
    <recommendedName>
        <fullName evidence="3">Signal peptidase I</fullName>
        <ecNumber evidence="3">3.4.21.89</ecNumber>
    </recommendedName>
</protein>
<name>A0A1G1Y5E6_9BACT</name>
<dbReference type="CDD" id="cd06530">
    <property type="entry name" value="S26_SPase_I"/>
    <property type="match status" value="1"/>
</dbReference>
<evidence type="ECO:0000256" key="1">
    <source>
        <dbReference type="ARBA" id="ARBA00009370"/>
    </source>
</evidence>
<dbReference type="Gene3D" id="2.10.109.10">
    <property type="entry name" value="Umud Fragment, subunit A"/>
    <property type="match status" value="1"/>
</dbReference>
<evidence type="ECO:0000256" key="3">
    <source>
        <dbReference type="RuleBase" id="RU362042"/>
    </source>
</evidence>
<keyword evidence="3" id="KW-0812">Transmembrane</keyword>